<comment type="caution">
    <text evidence="2">The sequence shown here is derived from an EMBL/GenBank/DDBJ whole genome shotgun (WGS) entry which is preliminary data.</text>
</comment>
<accession>A0A9Q3JYX9</accession>
<proteinExistence type="predicted"/>
<dbReference type="Proteomes" id="UP000765509">
    <property type="component" value="Unassembled WGS sequence"/>
</dbReference>
<keyword evidence="3" id="KW-1185">Reference proteome</keyword>
<sequence length="267" mass="30785">MSSTDRINQKILEMQEKLLALLKKEGKNKSSCYTPQSSPLKKQTTLPRSFRLHGSPSLYPRLMATLTLYTEQRQNTLPRRVNISAQIPTPLHKEIPRNTTPIVKIRAKDYNLWFDGKDAEILIKKVENIEEIEGASGRDIARKIAFWTKDEEISSHIEGICTQLAEDLDRRIVRTQGASYLFRNYQRVPMEGNESGKNIVRAFAKEQEELHRKFMEKPTSKPKPEEEVKPTEKKSEVKSTSIAHVEDWSNWKPPTISSTNDPFKSHI</sequence>
<gene>
    <name evidence="2" type="ORF">O181_111643</name>
</gene>
<evidence type="ECO:0000313" key="3">
    <source>
        <dbReference type="Proteomes" id="UP000765509"/>
    </source>
</evidence>
<reference evidence="2" key="1">
    <citation type="submission" date="2021-03" db="EMBL/GenBank/DDBJ databases">
        <title>Draft genome sequence of rust myrtle Austropuccinia psidii MF-1, a brazilian biotype.</title>
        <authorList>
            <person name="Quecine M.C."/>
            <person name="Pachon D.M.R."/>
            <person name="Bonatelli M.L."/>
            <person name="Correr F.H."/>
            <person name="Franceschini L.M."/>
            <person name="Leite T.F."/>
            <person name="Margarido G.R.A."/>
            <person name="Almeida C.A."/>
            <person name="Ferrarezi J.A."/>
            <person name="Labate C.A."/>
        </authorList>
    </citation>
    <scope>NUCLEOTIDE SEQUENCE</scope>
    <source>
        <strain evidence="2">MF-1</strain>
    </source>
</reference>
<feature type="compositionally biased region" description="Basic and acidic residues" evidence="1">
    <location>
        <begin position="213"/>
        <end position="237"/>
    </location>
</feature>
<feature type="compositionally biased region" description="Polar residues" evidence="1">
    <location>
        <begin position="255"/>
        <end position="267"/>
    </location>
</feature>
<evidence type="ECO:0000256" key="1">
    <source>
        <dbReference type="SAM" id="MobiDB-lite"/>
    </source>
</evidence>
<organism evidence="2 3">
    <name type="scientific">Austropuccinia psidii MF-1</name>
    <dbReference type="NCBI Taxonomy" id="1389203"/>
    <lineage>
        <taxon>Eukaryota</taxon>
        <taxon>Fungi</taxon>
        <taxon>Dikarya</taxon>
        <taxon>Basidiomycota</taxon>
        <taxon>Pucciniomycotina</taxon>
        <taxon>Pucciniomycetes</taxon>
        <taxon>Pucciniales</taxon>
        <taxon>Sphaerophragmiaceae</taxon>
        <taxon>Austropuccinia</taxon>
    </lineage>
</organism>
<feature type="region of interest" description="Disordered" evidence="1">
    <location>
        <begin position="213"/>
        <end position="267"/>
    </location>
</feature>
<dbReference type="EMBL" id="AVOT02089110">
    <property type="protein sequence ID" value="MBW0571928.1"/>
    <property type="molecule type" value="Genomic_DNA"/>
</dbReference>
<protein>
    <submittedName>
        <fullName evidence="2">Uncharacterized protein</fullName>
    </submittedName>
</protein>
<evidence type="ECO:0000313" key="2">
    <source>
        <dbReference type="EMBL" id="MBW0571928.1"/>
    </source>
</evidence>
<dbReference type="AlphaFoldDB" id="A0A9Q3JYX9"/>
<name>A0A9Q3JYX9_9BASI</name>